<protein>
    <submittedName>
        <fullName evidence="2">NAD(P)/FAD-dependent oxidoreductase</fullName>
    </submittedName>
</protein>
<accession>A0ABS9E559</accession>
<keyword evidence="1" id="KW-0560">Oxidoreductase</keyword>
<name>A0ABS9E559_9HYPH</name>
<dbReference type="RefSeq" id="WP_236113494.1">
    <property type="nucleotide sequence ID" value="NZ_JAKGTI010000001.1"/>
</dbReference>
<dbReference type="EMBL" id="JAKGTI010000001">
    <property type="protein sequence ID" value="MCF4097952.1"/>
    <property type="molecule type" value="Genomic_DNA"/>
</dbReference>
<dbReference type="Gene3D" id="3.40.50.720">
    <property type="entry name" value="NAD(P)-binding Rossmann-like Domain"/>
    <property type="match status" value="1"/>
</dbReference>
<dbReference type="Proteomes" id="UP001201217">
    <property type="component" value="Unassembled WGS sequence"/>
</dbReference>
<sequence length="499" mass="55194">MRGQRNGPLALNWSQNAHFDLNHANSLVHRTVVVGGGISGLQAAISAAKAGHDVLLLEKDQMLGGMCAYYGRSEDETDPAVLIDELVQKVETLDNVHVFTGSKALDVRDKSLLLQHSLFHNDQQRTELSWLHFDHLVIATGGDHHGFTLENHLPYRVLDAKEMFRDIWAYGVVQFDQHLLYTMENGAYRLAMHLKEAGLEFYKAYDGRDAPNSRHIEFAKAVGVKMSSAVQLQSIAPLTDKIQCHFNPSHLDAQHQHFQVESEALIIGYPPQPDNSLWVKAGGSCELDERSSRILPDAGPADIAIVGTAAGYSSQNDCLSSVAEAMSRLGQSGLREGAKRQHNSQVYESPAAYRYKLPQLLRRRNTAFYDFPEATNYYLRALHTTDQTLRQYFANGYFASARPLQALDAQIPQHFSQSIPDGQGFEIVPQNAEKLRVGQMIFVAGQEKSEGPLGIIYRVDGERTLAHCNGNLASPGLNVSVERRGGQALPARLGATIEA</sequence>
<proteinExistence type="predicted"/>
<dbReference type="SUPFAM" id="SSF51971">
    <property type="entry name" value="Nucleotide-binding domain"/>
    <property type="match status" value="1"/>
</dbReference>
<evidence type="ECO:0000256" key="1">
    <source>
        <dbReference type="ARBA" id="ARBA00023002"/>
    </source>
</evidence>
<organism evidence="2 3">
    <name type="scientific">Maritalea mediterranea</name>
    <dbReference type="NCBI Taxonomy" id="2909667"/>
    <lineage>
        <taxon>Bacteria</taxon>
        <taxon>Pseudomonadati</taxon>
        <taxon>Pseudomonadota</taxon>
        <taxon>Alphaproteobacteria</taxon>
        <taxon>Hyphomicrobiales</taxon>
        <taxon>Devosiaceae</taxon>
        <taxon>Maritalea</taxon>
    </lineage>
</organism>
<dbReference type="PANTHER" id="PTHR42949">
    <property type="entry name" value="ANAEROBIC GLYCEROL-3-PHOSPHATE DEHYDROGENASE SUBUNIT B"/>
    <property type="match status" value="1"/>
</dbReference>
<reference evidence="2 3" key="1">
    <citation type="submission" date="2022-01" db="EMBL/GenBank/DDBJ databases">
        <title>Maritalea mediterranea sp. nov., isolated from marine plastic residues from the Malva-rosa beach (Valencia, Spain).</title>
        <authorList>
            <person name="Vidal-Verdu A."/>
            <person name="Molina-Menor E."/>
            <person name="Pascual J."/>
            <person name="Pereto J."/>
            <person name="Porcar M."/>
        </authorList>
    </citation>
    <scope>NUCLEOTIDE SEQUENCE [LARGE SCALE GENOMIC DNA]</scope>
    <source>
        <strain evidence="2 3">P4.10X</strain>
    </source>
</reference>
<evidence type="ECO:0000313" key="3">
    <source>
        <dbReference type="Proteomes" id="UP001201217"/>
    </source>
</evidence>
<keyword evidence="3" id="KW-1185">Reference proteome</keyword>
<dbReference type="PANTHER" id="PTHR42949:SF3">
    <property type="entry name" value="ANAEROBIC GLYCEROL-3-PHOSPHATE DEHYDROGENASE SUBUNIT B"/>
    <property type="match status" value="1"/>
</dbReference>
<dbReference type="Pfam" id="PF12831">
    <property type="entry name" value="FAD_oxidored"/>
    <property type="match status" value="1"/>
</dbReference>
<comment type="caution">
    <text evidence="2">The sequence shown here is derived from an EMBL/GenBank/DDBJ whole genome shotgun (WGS) entry which is preliminary data.</text>
</comment>
<dbReference type="PRINTS" id="PR00368">
    <property type="entry name" value="FADPNR"/>
</dbReference>
<evidence type="ECO:0000313" key="2">
    <source>
        <dbReference type="EMBL" id="MCF4097952.1"/>
    </source>
</evidence>
<dbReference type="InterPro" id="IPR051691">
    <property type="entry name" value="Metab_Enz_Cyan_OpOx_G3PDH"/>
</dbReference>
<gene>
    <name evidence="2" type="ORF">L1I42_05560</name>
</gene>